<name>A0ABU8B5U3_9BRAD</name>
<comment type="caution">
    <text evidence="2">The sequence shown here is derived from an EMBL/GenBank/DDBJ whole genome shotgun (WGS) entry which is preliminary data.</text>
</comment>
<accession>A0ABU8B5U3</accession>
<keyword evidence="3" id="KW-1185">Reference proteome</keyword>
<keyword evidence="1" id="KW-0732">Signal</keyword>
<sequence>MRKLTLTLLAGAGALIASNAYAADEIQTGGGSPLLHQARLICDDTGRCWNTRSDRRVIRDGYYATPRYYDDYDRGYYRRPGIGVYGPGFSFGIGPDW</sequence>
<organism evidence="2 3">
    <name type="scientific">Bradyrhizobium algeriense</name>
    <dbReference type="NCBI Taxonomy" id="634784"/>
    <lineage>
        <taxon>Bacteria</taxon>
        <taxon>Pseudomonadati</taxon>
        <taxon>Pseudomonadota</taxon>
        <taxon>Alphaproteobacteria</taxon>
        <taxon>Hyphomicrobiales</taxon>
        <taxon>Nitrobacteraceae</taxon>
        <taxon>Bradyrhizobium</taxon>
    </lineage>
</organism>
<protein>
    <submittedName>
        <fullName evidence="2">Uncharacterized protein</fullName>
    </submittedName>
</protein>
<feature type="signal peptide" evidence="1">
    <location>
        <begin position="1"/>
        <end position="22"/>
    </location>
</feature>
<dbReference type="EMBL" id="JAZHRV010000001">
    <property type="protein sequence ID" value="MEH2553900.1"/>
    <property type="molecule type" value="Genomic_DNA"/>
</dbReference>
<gene>
    <name evidence="2" type="ORF">V1286_001429</name>
</gene>
<evidence type="ECO:0000256" key="1">
    <source>
        <dbReference type="SAM" id="SignalP"/>
    </source>
</evidence>
<reference evidence="2 3" key="1">
    <citation type="submission" date="2024-02" db="EMBL/GenBank/DDBJ databases">
        <title>Adaptive strategies in a cosmopolitan and abundant soil bacterium.</title>
        <authorList>
            <person name="Carini P."/>
        </authorList>
    </citation>
    <scope>NUCLEOTIDE SEQUENCE [LARGE SCALE GENOMIC DNA]</scope>
    <source>
        <strain evidence="2 3">AZCC 1608</strain>
    </source>
</reference>
<dbReference type="Proteomes" id="UP001364224">
    <property type="component" value="Unassembled WGS sequence"/>
</dbReference>
<proteinExistence type="predicted"/>
<feature type="chain" id="PRO_5046473489" evidence="1">
    <location>
        <begin position="23"/>
        <end position="97"/>
    </location>
</feature>
<evidence type="ECO:0000313" key="2">
    <source>
        <dbReference type="EMBL" id="MEH2553900.1"/>
    </source>
</evidence>
<evidence type="ECO:0000313" key="3">
    <source>
        <dbReference type="Proteomes" id="UP001364224"/>
    </source>
</evidence>